<reference evidence="1 2" key="1">
    <citation type="journal article" date="2015" name="BMC Genomics">
        <title>Comparative genomics of Fructobacillus spp. and Leuconostoc spp. reveals niche-specific evolution of Fructobacillus spp.</title>
        <authorList>
            <person name="Endo A."/>
            <person name="Tanizawa Y."/>
            <person name="Tanaka N."/>
            <person name="Maeno S."/>
            <person name="Kumar H."/>
            <person name="Shiwa Y."/>
            <person name="Okada S."/>
            <person name="Yoshikawa H."/>
            <person name="Dicks L."/>
            <person name="Nakagawa J."/>
            <person name="Arita M."/>
        </authorList>
    </citation>
    <scope>NUCLEOTIDE SEQUENCE [LARGE SCALE GENOMIC DNA]</scope>
    <source>
        <strain evidence="1 2">JCM 12225</strain>
    </source>
</reference>
<dbReference type="OrthoDB" id="2152107at2"/>
<organism evidence="1 2">
    <name type="scientific">Fructobacillus ficulneus</name>
    <dbReference type="NCBI Taxonomy" id="157463"/>
    <lineage>
        <taxon>Bacteria</taxon>
        <taxon>Bacillati</taxon>
        <taxon>Bacillota</taxon>
        <taxon>Bacilli</taxon>
        <taxon>Lactobacillales</taxon>
        <taxon>Lactobacillaceae</taxon>
        <taxon>Fructobacillus</taxon>
    </lineage>
</organism>
<dbReference type="NCBIfam" id="TIGR01673">
    <property type="entry name" value="holin_LLH"/>
    <property type="match status" value="1"/>
</dbReference>
<proteinExistence type="predicted"/>
<dbReference type="Proteomes" id="UP000253891">
    <property type="component" value="Unassembled WGS sequence"/>
</dbReference>
<gene>
    <name evidence="1" type="ORF">FFIC_240970</name>
</gene>
<evidence type="ECO:0000313" key="1">
    <source>
        <dbReference type="EMBL" id="GAO99822.1"/>
    </source>
</evidence>
<accession>A0A0K8MH76</accession>
<keyword evidence="2" id="KW-1185">Reference proteome</keyword>
<protein>
    <recommendedName>
        <fullName evidence="3">Phage holin</fullName>
    </recommendedName>
</protein>
<dbReference type="AlphaFoldDB" id="A0A0K8MH76"/>
<name>A0A0K8MH76_9LACO</name>
<dbReference type="Pfam" id="PF09682">
    <property type="entry name" value="Phage_holin_6_1"/>
    <property type="match status" value="1"/>
</dbReference>
<dbReference type="InterPro" id="IPR010026">
    <property type="entry name" value="Phage_holin_LL-H"/>
</dbReference>
<evidence type="ECO:0008006" key="3">
    <source>
        <dbReference type="Google" id="ProtNLM"/>
    </source>
</evidence>
<dbReference type="RefSeq" id="WP_061993205.1">
    <property type="nucleotide sequence ID" value="NZ_DF968001.1"/>
</dbReference>
<dbReference type="EMBL" id="DF968001">
    <property type="protein sequence ID" value="GAO99822.1"/>
    <property type="molecule type" value="Genomic_DNA"/>
</dbReference>
<sequence length="105" mass="11278">MDTNLLTALATILTPFLAYVSHSAVQFLKTKTKNGNLQMLLTWADQAVSMAESTTLAGPDKKAQAMQLVTSRLVANKLTGKFSQEQIGAVVEQAVIRLNAIGTTK</sequence>
<evidence type="ECO:0000313" key="2">
    <source>
        <dbReference type="Proteomes" id="UP000253891"/>
    </source>
</evidence>
<dbReference type="STRING" id="157463.GCA_001047075_00733"/>